<sequence length="90" mass="9668">MNTKEVPMASRHQIIVSGCAGALALALASFIWSAWHPSSQPLAAPVHGGFTDRFQPKLDGIGSTRDLPPVRLDGAEPSQESRVPRASRKH</sequence>
<protein>
    <submittedName>
        <fullName evidence="3">Uncharacterized protein</fullName>
    </submittedName>
</protein>
<comment type="caution">
    <text evidence="3">The sequence shown here is derived from an EMBL/GenBank/DDBJ whole genome shotgun (WGS) entry which is preliminary data.</text>
</comment>
<keyword evidence="2" id="KW-1133">Transmembrane helix</keyword>
<evidence type="ECO:0000313" key="3">
    <source>
        <dbReference type="EMBL" id="MEJ8816116.1"/>
    </source>
</evidence>
<evidence type="ECO:0000313" key="4">
    <source>
        <dbReference type="Proteomes" id="UP001365846"/>
    </source>
</evidence>
<organism evidence="3 4">
    <name type="scientific">Variovorax ureilyticus</name>
    <dbReference type="NCBI Taxonomy" id="1836198"/>
    <lineage>
        <taxon>Bacteria</taxon>
        <taxon>Pseudomonadati</taxon>
        <taxon>Pseudomonadota</taxon>
        <taxon>Betaproteobacteria</taxon>
        <taxon>Burkholderiales</taxon>
        <taxon>Comamonadaceae</taxon>
        <taxon>Variovorax</taxon>
    </lineage>
</organism>
<feature type="region of interest" description="Disordered" evidence="1">
    <location>
        <begin position="45"/>
        <end position="90"/>
    </location>
</feature>
<keyword evidence="2" id="KW-0812">Transmembrane</keyword>
<proteinExistence type="predicted"/>
<gene>
    <name evidence="3" type="ORF">WKW77_34050</name>
</gene>
<keyword evidence="4" id="KW-1185">Reference proteome</keyword>
<reference evidence="3 4" key="1">
    <citation type="submission" date="2024-03" db="EMBL/GenBank/DDBJ databases">
        <title>Novel species of the genus Variovorax.</title>
        <authorList>
            <person name="Liu Q."/>
            <person name="Xin Y.-H."/>
        </authorList>
    </citation>
    <scope>NUCLEOTIDE SEQUENCE [LARGE SCALE GENOMIC DNA]</scope>
    <source>
        <strain evidence="3 4">KACC 18899</strain>
    </source>
</reference>
<evidence type="ECO:0000256" key="1">
    <source>
        <dbReference type="SAM" id="MobiDB-lite"/>
    </source>
</evidence>
<name>A0ABU8VRI3_9BURK</name>
<dbReference type="EMBL" id="JBBKZU010000031">
    <property type="protein sequence ID" value="MEJ8816116.1"/>
    <property type="molecule type" value="Genomic_DNA"/>
</dbReference>
<dbReference type="RefSeq" id="WP_340361310.1">
    <property type="nucleotide sequence ID" value="NZ_JBBKZU010000031.1"/>
</dbReference>
<keyword evidence="2" id="KW-0472">Membrane</keyword>
<accession>A0ABU8VRI3</accession>
<dbReference type="Proteomes" id="UP001365846">
    <property type="component" value="Unassembled WGS sequence"/>
</dbReference>
<feature type="transmembrane region" description="Helical" evidence="2">
    <location>
        <begin position="12"/>
        <end position="35"/>
    </location>
</feature>
<evidence type="ECO:0000256" key="2">
    <source>
        <dbReference type="SAM" id="Phobius"/>
    </source>
</evidence>